<dbReference type="Pfam" id="PF00149">
    <property type="entry name" value="Metallophos"/>
    <property type="match status" value="1"/>
</dbReference>
<dbReference type="STRING" id="1449351.RISW2_18650"/>
<dbReference type="EMBL" id="JAME01000005">
    <property type="protein sequence ID" value="ETX30207.1"/>
    <property type="molecule type" value="Genomic_DNA"/>
</dbReference>
<dbReference type="GO" id="GO:0016787">
    <property type="term" value="F:hydrolase activity"/>
    <property type="evidence" value="ECO:0007669"/>
    <property type="project" value="InterPro"/>
</dbReference>
<dbReference type="PIRSF" id="PIRSF000887">
    <property type="entry name" value="Pesterase_MJ0037"/>
    <property type="match status" value="1"/>
</dbReference>
<dbReference type="InterPro" id="IPR004843">
    <property type="entry name" value="Calcineurin-like_PHP"/>
</dbReference>
<organism evidence="2 3">
    <name type="scientific">Roseivivax isoporae LMG 25204</name>
    <dbReference type="NCBI Taxonomy" id="1449351"/>
    <lineage>
        <taxon>Bacteria</taxon>
        <taxon>Pseudomonadati</taxon>
        <taxon>Pseudomonadota</taxon>
        <taxon>Alphaproteobacteria</taxon>
        <taxon>Rhodobacterales</taxon>
        <taxon>Roseobacteraceae</taxon>
        <taxon>Roseivivax</taxon>
    </lineage>
</organism>
<dbReference type="PANTHER" id="PTHR39323:SF1">
    <property type="entry name" value="BLR1149 PROTEIN"/>
    <property type="match status" value="1"/>
</dbReference>
<gene>
    <name evidence="2" type="ORF">RISW2_18650</name>
</gene>
<proteinExistence type="predicted"/>
<dbReference type="InterPro" id="IPR026336">
    <property type="entry name" value="PdeM-like"/>
</dbReference>
<feature type="domain" description="Calcineurin-like phosphoesterase" evidence="1">
    <location>
        <begin position="28"/>
        <end position="123"/>
    </location>
</feature>
<dbReference type="SUPFAM" id="SSF56300">
    <property type="entry name" value="Metallo-dependent phosphatases"/>
    <property type="match status" value="1"/>
</dbReference>
<protein>
    <submittedName>
        <fullName evidence="2">Metallophosphoesterase</fullName>
    </submittedName>
</protein>
<dbReference type="PATRIC" id="fig|1449351.3.peg.1015"/>
<accession>X7FBC4</accession>
<keyword evidence="3" id="KW-1185">Reference proteome</keyword>
<dbReference type="PANTHER" id="PTHR39323">
    <property type="entry name" value="BLR1149 PROTEIN"/>
    <property type="match status" value="1"/>
</dbReference>
<dbReference type="Proteomes" id="UP000023430">
    <property type="component" value="Unassembled WGS sequence"/>
</dbReference>
<sequence length="221" mass="23496">MNAHAFSFSGATLHALPSGGLFWPDESLLVVSDLHLGKCARLAEWGGAALPPYDTTETLRRLEDDLAATGATSVLCLGDSFDSVGIGAALPEDDRARIAGLQSGRDWIWIEGNHDRGPCGPGGRHCDTLVRSGLTFRHIATRDGTGEVSGHYHPKAQLFARGRAISRPCFLVDAVRLILPAYGVYAGGLRTDSATLSRLMDAPAQAILTGTRPVAIPMPRL</sequence>
<dbReference type="InterPro" id="IPR029052">
    <property type="entry name" value="Metallo-depent_PP-like"/>
</dbReference>
<dbReference type="NCBIfam" id="TIGR04123">
    <property type="entry name" value="P_estr_lig_assc"/>
    <property type="match status" value="1"/>
</dbReference>
<dbReference type="InterPro" id="IPR024173">
    <property type="entry name" value="Pesterase_MJ0037-like"/>
</dbReference>
<comment type="caution">
    <text evidence="2">The sequence shown here is derived from an EMBL/GenBank/DDBJ whole genome shotgun (WGS) entry which is preliminary data.</text>
</comment>
<reference evidence="2 3" key="1">
    <citation type="submission" date="2014-01" db="EMBL/GenBank/DDBJ databases">
        <title>Roseivivax isoporae LMG 25204 Genome Sequencing.</title>
        <authorList>
            <person name="Lai Q."/>
            <person name="Li G."/>
            <person name="Shao Z."/>
        </authorList>
    </citation>
    <scope>NUCLEOTIDE SEQUENCE [LARGE SCALE GENOMIC DNA]</scope>
    <source>
        <strain evidence="2 3">LMG 25204</strain>
    </source>
</reference>
<name>X7FBC4_9RHOB</name>
<evidence type="ECO:0000313" key="2">
    <source>
        <dbReference type="EMBL" id="ETX30207.1"/>
    </source>
</evidence>
<dbReference type="Gene3D" id="3.60.21.10">
    <property type="match status" value="1"/>
</dbReference>
<dbReference type="RefSeq" id="WP_043767360.1">
    <property type="nucleotide sequence ID" value="NZ_JAME01000005.1"/>
</dbReference>
<dbReference type="AlphaFoldDB" id="X7FBC4"/>
<evidence type="ECO:0000313" key="3">
    <source>
        <dbReference type="Proteomes" id="UP000023430"/>
    </source>
</evidence>
<dbReference type="OrthoDB" id="9795838at2"/>
<dbReference type="eggNOG" id="COG1407">
    <property type="taxonomic scope" value="Bacteria"/>
</dbReference>
<evidence type="ECO:0000259" key="1">
    <source>
        <dbReference type="Pfam" id="PF00149"/>
    </source>
</evidence>